<keyword evidence="1 5" id="KW-0547">Nucleotide-binding</keyword>
<dbReference type="EMBL" id="AZCN01000033">
    <property type="protein sequence ID" value="KRK16348.1"/>
    <property type="molecule type" value="Genomic_DNA"/>
</dbReference>
<dbReference type="AlphaFoldDB" id="A0A0R1F357"/>
<dbReference type="GO" id="GO:0005829">
    <property type="term" value="C:cytosol"/>
    <property type="evidence" value="ECO:0007669"/>
    <property type="project" value="TreeGrafter"/>
</dbReference>
<proteinExistence type="predicted"/>
<accession>A0A0R1F357</accession>
<evidence type="ECO:0000256" key="1">
    <source>
        <dbReference type="ARBA" id="ARBA00022741"/>
    </source>
</evidence>
<evidence type="ECO:0000313" key="9">
    <source>
        <dbReference type="Proteomes" id="UP000051181"/>
    </source>
</evidence>
<evidence type="ECO:0000256" key="3">
    <source>
        <dbReference type="ARBA" id="ARBA00022806"/>
    </source>
</evidence>
<dbReference type="PATRIC" id="fig|913848.6.peg.1312"/>
<dbReference type="Gene3D" id="3.40.50.300">
    <property type="entry name" value="P-loop containing nucleotide triphosphate hydrolases"/>
    <property type="match status" value="2"/>
</dbReference>
<feature type="coiled-coil region" evidence="6">
    <location>
        <begin position="6"/>
        <end position="44"/>
    </location>
</feature>
<dbReference type="Proteomes" id="UP000051181">
    <property type="component" value="Unassembled WGS sequence"/>
</dbReference>
<dbReference type="InterPro" id="IPR048228">
    <property type="entry name" value="HelD_bacillota"/>
</dbReference>
<keyword evidence="2 5" id="KW-0378">Hydrolase</keyword>
<organism evidence="8 9">
    <name type="scientific">Loigolactobacillus coryniformis subsp. coryniformis KCTC 3167 = DSM 20001</name>
    <dbReference type="NCBI Taxonomy" id="913848"/>
    <lineage>
        <taxon>Bacteria</taxon>
        <taxon>Bacillati</taxon>
        <taxon>Bacillota</taxon>
        <taxon>Bacilli</taxon>
        <taxon>Lactobacillales</taxon>
        <taxon>Lactobacillaceae</taxon>
        <taxon>Loigolactobacillus</taxon>
    </lineage>
</organism>
<dbReference type="RefSeq" id="WP_010011884.1">
    <property type="nucleotide sequence ID" value="NZ_AZCN01000033.1"/>
</dbReference>
<dbReference type="GO" id="GO:0005524">
    <property type="term" value="F:ATP binding"/>
    <property type="evidence" value="ECO:0007669"/>
    <property type="project" value="UniProtKB-UniRule"/>
</dbReference>
<dbReference type="GO" id="GO:0000725">
    <property type="term" value="P:recombinational repair"/>
    <property type="evidence" value="ECO:0007669"/>
    <property type="project" value="TreeGrafter"/>
</dbReference>
<keyword evidence="4 5" id="KW-0067">ATP-binding</keyword>
<dbReference type="GO" id="GO:0016787">
    <property type="term" value="F:hydrolase activity"/>
    <property type="evidence" value="ECO:0007669"/>
    <property type="project" value="UniProtKB-UniRule"/>
</dbReference>
<dbReference type="InterPro" id="IPR027417">
    <property type="entry name" value="P-loop_NTPase"/>
</dbReference>
<dbReference type="InterPro" id="IPR027785">
    <property type="entry name" value="UvrD-like_helicase_C"/>
</dbReference>
<dbReference type="GO" id="GO:0043138">
    <property type="term" value="F:3'-5' DNA helicase activity"/>
    <property type="evidence" value="ECO:0007669"/>
    <property type="project" value="TreeGrafter"/>
</dbReference>
<dbReference type="GO" id="GO:0003677">
    <property type="term" value="F:DNA binding"/>
    <property type="evidence" value="ECO:0007669"/>
    <property type="project" value="InterPro"/>
</dbReference>
<evidence type="ECO:0000256" key="2">
    <source>
        <dbReference type="ARBA" id="ARBA00022801"/>
    </source>
</evidence>
<dbReference type="NCBIfam" id="NF041464">
    <property type="entry name" value="HelD_BACSU"/>
    <property type="match status" value="1"/>
</dbReference>
<protein>
    <submittedName>
        <fullName evidence="8">DNA helicase superfamily protein I</fullName>
    </submittedName>
</protein>
<keyword evidence="6" id="KW-0175">Coiled coil</keyword>
<dbReference type="InterPro" id="IPR014016">
    <property type="entry name" value="UvrD-like_ATP-bd"/>
</dbReference>
<name>A0A0R1F357_9LACO</name>
<dbReference type="PROSITE" id="PS51198">
    <property type="entry name" value="UVRD_HELICASE_ATP_BIND"/>
    <property type="match status" value="1"/>
</dbReference>
<sequence>MADTEKQREQARVDDVITKIKRTEAELESKIAAAKTDEKRINDNFYNDVRLNVGSYESMMDTALSIRQQQQMLNERNNSWRHSTQQLDVLQRLEKTPYFARIDFKETSAKAAETIYIGLSSFTDKQDHFLVYDWRAPISSIYYDGNLGRVTYQTPDGEQAVDITLKRQFLIADGEIKTMFDTQETIGDQMLMEVLGEQADTKMKSIVTTIQREQNQIIRDTSARLLFVQGAAGSGKTSAIMQRVAYLLYRYRGNLNSSQVIMFSPNQLFNDYVSNVLPELGEQNMVQLTYYQYAARRIPNLKVEDLFTQFEKNESAVDRRINQLKGSLAFFRATKKYANSLGKSGMRFRDVKLRNEVFIDHKRIEKTYYKYNSNYRLGNRLNATKEELLRYFGHRIDTEMKAKWVSEFIQNLDEEGMRKWYGNHPRNFENGDKEFRFLARRVVTSAFDSVRRGVIRNRFLNIKAQYIDFLRQIPQIINLKQFGLTEEEWQLNVNQVLAQLRQKQLATADVTPYLYLYDLMTGKHGDREIRYLFIDEIQDYTPYQLSFLKFSFPNARFTLLGDLNQAIFTQESSHSLLKELATMFKPEETRVVQLTQSYRSTQQITDFTKAILRNGEAVTAFNRQDALPNVLIAQTEERLLAAVQKQLAENTAAKRVTAIITKTLPESKDLYEKLRAQGEKVTLIRSENQRLAAGTIIVPSYLAKGLEFDAIIAWQVTAANYGADDQRQLLYTIASRAMHRLTILAQGELSPLLAEVPTAAYTLTKLD</sequence>
<gene>
    <name evidence="8" type="ORF">FD22_GL001274</name>
</gene>
<dbReference type="InterPro" id="IPR000212">
    <property type="entry name" value="DNA_helicase_UvrD/REP"/>
</dbReference>
<reference evidence="8 9" key="1">
    <citation type="journal article" date="2015" name="Genome Announc.">
        <title>Expanding the biotechnology potential of lactobacilli through comparative genomics of 213 strains and associated genera.</title>
        <authorList>
            <person name="Sun Z."/>
            <person name="Harris H.M."/>
            <person name="McCann A."/>
            <person name="Guo C."/>
            <person name="Argimon S."/>
            <person name="Zhang W."/>
            <person name="Yang X."/>
            <person name="Jeffery I.B."/>
            <person name="Cooney J.C."/>
            <person name="Kagawa T.F."/>
            <person name="Liu W."/>
            <person name="Song Y."/>
            <person name="Salvetti E."/>
            <person name="Wrobel A."/>
            <person name="Rasinkangas P."/>
            <person name="Parkhill J."/>
            <person name="Rea M.C."/>
            <person name="O'Sullivan O."/>
            <person name="Ritari J."/>
            <person name="Douillard F.P."/>
            <person name="Paul Ross R."/>
            <person name="Yang R."/>
            <person name="Briner A.E."/>
            <person name="Felis G.E."/>
            <person name="de Vos W.M."/>
            <person name="Barrangou R."/>
            <person name="Klaenhammer T.R."/>
            <person name="Caufield P.W."/>
            <person name="Cui Y."/>
            <person name="Zhang H."/>
            <person name="O'Toole P.W."/>
        </authorList>
    </citation>
    <scope>NUCLEOTIDE SEQUENCE [LARGE SCALE GENOMIC DNA]</scope>
    <source>
        <strain evidence="8 9">DSM 20001</strain>
    </source>
</reference>
<evidence type="ECO:0000259" key="7">
    <source>
        <dbReference type="PROSITE" id="PS51198"/>
    </source>
</evidence>
<dbReference type="GeneID" id="65916577"/>
<dbReference type="eggNOG" id="COG3973">
    <property type="taxonomic scope" value="Bacteria"/>
</dbReference>
<feature type="binding site" evidence="5">
    <location>
        <begin position="230"/>
        <end position="237"/>
    </location>
    <ligand>
        <name>ATP</name>
        <dbReference type="ChEBI" id="CHEBI:30616"/>
    </ligand>
</feature>
<comment type="caution">
    <text evidence="8">The sequence shown here is derived from an EMBL/GenBank/DDBJ whole genome shotgun (WGS) entry which is preliminary data.</text>
</comment>
<evidence type="ECO:0000256" key="4">
    <source>
        <dbReference type="ARBA" id="ARBA00022840"/>
    </source>
</evidence>
<evidence type="ECO:0000256" key="5">
    <source>
        <dbReference type="PROSITE-ProRule" id="PRU00560"/>
    </source>
</evidence>
<feature type="domain" description="UvrD-like helicase ATP-binding" evidence="7">
    <location>
        <begin position="209"/>
        <end position="601"/>
    </location>
</feature>
<evidence type="ECO:0000313" key="8">
    <source>
        <dbReference type="EMBL" id="KRK16348.1"/>
    </source>
</evidence>
<dbReference type="Pfam" id="PF13538">
    <property type="entry name" value="UvrD_C_2"/>
    <property type="match status" value="1"/>
</dbReference>
<dbReference type="SUPFAM" id="SSF52540">
    <property type="entry name" value="P-loop containing nucleoside triphosphate hydrolases"/>
    <property type="match status" value="2"/>
</dbReference>
<evidence type="ECO:0000256" key="6">
    <source>
        <dbReference type="SAM" id="Coils"/>
    </source>
</evidence>
<dbReference type="PANTHER" id="PTHR11070">
    <property type="entry name" value="UVRD / RECB / PCRA DNA HELICASE FAMILY MEMBER"/>
    <property type="match status" value="1"/>
</dbReference>
<dbReference type="PANTHER" id="PTHR11070:SF17">
    <property type="entry name" value="DNA HELICASE IV"/>
    <property type="match status" value="1"/>
</dbReference>
<keyword evidence="3 5" id="KW-0347">Helicase</keyword>